<dbReference type="AlphaFoldDB" id="A0A0F4H0U9"/>
<dbReference type="GO" id="GO:0005829">
    <property type="term" value="C:cytosol"/>
    <property type="evidence" value="ECO:0007669"/>
    <property type="project" value="TreeGrafter"/>
</dbReference>
<evidence type="ECO:0000256" key="4">
    <source>
        <dbReference type="SAM" id="MobiDB-lite"/>
    </source>
</evidence>
<dbReference type="InterPro" id="IPR043129">
    <property type="entry name" value="ATPase_NBD"/>
</dbReference>
<dbReference type="Gene3D" id="2.60.34.10">
    <property type="entry name" value="Substrate Binding Domain Of DNAk, Chain A, domain 1"/>
    <property type="match status" value="1"/>
</dbReference>
<dbReference type="SUPFAM" id="SSF53067">
    <property type="entry name" value="Actin-like ATPase domain"/>
    <property type="match status" value="2"/>
</dbReference>
<dbReference type="GO" id="GO:0051082">
    <property type="term" value="F:unfolded protein binding"/>
    <property type="evidence" value="ECO:0007669"/>
    <property type="project" value="EnsemblFungi"/>
</dbReference>
<keyword evidence="2" id="KW-0547">Nucleotide-binding</keyword>
<keyword evidence="6" id="KW-1185">Reference proteome</keyword>
<dbReference type="Pfam" id="PF00012">
    <property type="entry name" value="HSP70"/>
    <property type="match status" value="1"/>
</dbReference>
<evidence type="ECO:0000313" key="6">
    <source>
        <dbReference type="Proteomes" id="UP000033647"/>
    </source>
</evidence>
<dbReference type="FunFam" id="3.30.30.30:FF:000009">
    <property type="entry name" value="Heat shock protein Hsp70"/>
    <property type="match status" value="1"/>
</dbReference>
<feature type="compositionally biased region" description="Acidic residues" evidence="4">
    <location>
        <begin position="497"/>
        <end position="511"/>
    </location>
</feature>
<dbReference type="GO" id="GO:0006364">
    <property type="term" value="P:rRNA processing"/>
    <property type="evidence" value="ECO:0007669"/>
    <property type="project" value="EnsemblFungi"/>
</dbReference>
<dbReference type="STRING" id="1047168.A0A0F4H0U9"/>
<dbReference type="GO" id="GO:0101031">
    <property type="term" value="C:protein folding chaperone complex"/>
    <property type="evidence" value="ECO:0007669"/>
    <property type="project" value="EnsemblFungi"/>
</dbReference>
<dbReference type="SUPFAM" id="SSF100920">
    <property type="entry name" value="Heat shock protein 70kD (HSP70), peptide-binding domain"/>
    <property type="match status" value="1"/>
</dbReference>
<name>A0A0F4H0U9_9PEZI</name>
<dbReference type="GO" id="GO:0006452">
    <property type="term" value="P:translational frameshifting"/>
    <property type="evidence" value="ECO:0007669"/>
    <property type="project" value="EnsemblFungi"/>
</dbReference>
<comment type="similarity">
    <text evidence="1">Belongs to the heat shock protein 70 family.</text>
</comment>
<gene>
    <name evidence="5" type="ORF">TI39_contig258g00008</name>
</gene>
<evidence type="ECO:0000256" key="1">
    <source>
        <dbReference type="ARBA" id="ARBA00007381"/>
    </source>
</evidence>
<dbReference type="PRINTS" id="PR00301">
    <property type="entry name" value="HEATSHOCK70"/>
</dbReference>
<dbReference type="GO" id="GO:0005524">
    <property type="term" value="F:ATP binding"/>
    <property type="evidence" value="ECO:0007669"/>
    <property type="project" value="UniProtKB-KW"/>
</dbReference>
<dbReference type="GO" id="GO:0140662">
    <property type="term" value="F:ATP-dependent protein folding chaperone"/>
    <property type="evidence" value="ECO:0007669"/>
    <property type="project" value="InterPro"/>
</dbReference>
<dbReference type="FunFam" id="3.90.640.10:FF:000010">
    <property type="entry name" value="heat shock 70 kDa protein 14"/>
    <property type="match status" value="1"/>
</dbReference>
<sequence>MSADDNTQETPQRTAIGISFGNSYSSFAYDGLVLANEEGDRQIPTILSYVSGEEFQGTQAKAQIVRNPRNTVAAFRDFLGKSFSEIDPTPCHSSAHPIEHNGGKSVAFSVQENVDEDGNAKGERSTITVDEITTRHLRKLKQSAADYLGKDVTAAVITVPSDFTDVQKEALTADAAAAGIEVLQYISEPVSALLAHDAKVQPNGEDKPSQQDKTVVVADLGGNRSDVAVIASRAGLYTTLATVHDYELGGASLDKVLVEYAAKEFLKKNKSAKDPRENEKSLSKLTLEAEAVKKSLSIGASANFSIESLSDGIDFQLSVNRTRFELLASKVFASITRLVASAVAKAGLDLLDIDEILLSGGSSHTPKIASNIASHFPESTTIIAPSTSPSAVNPSELTSRGASIQALLIAGFEKSDIAENTEAIVTAAPHIPHAIGLVTGDNSFAVIVAAETPVPVRRTAQISVANGGDVLLKLAEGVREIKVTKEEKPATNGNKNDDDEDDSDDSDDEPEEIRSKMWKAGKSLAEVGIKGVKKGGKVEIQVNVNADLSLTVVAREVGGKGGVRGTVEAAA</sequence>
<evidence type="ECO:0000256" key="3">
    <source>
        <dbReference type="ARBA" id="ARBA00022840"/>
    </source>
</evidence>
<reference evidence="5 6" key="1">
    <citation type="submission" date="2015-03" db="EMBL/GenBank/DDBJ databases">
        <title>RNA-seq based gene annotation and comparative genomics of four Zymoseptoria species reveal species-specific pathogenicity related genes and transposable element activity.</title>
        <authorList>
            <person name="Grandaubert J."/>
            <person name="Bhattacharyya A."/>
            <person name="Stukenbrock E.H."/>
        </authorList>
    </citation>
    <scope>NUCLEOTIDE SEQUENCE [LARGE SCALE GENOMIC DNA]</scope>
    <source>
        <strain evidence="5 6">Zb18110</strain>
    </source>
</reference>
<proteinExistence type="inferred from homology"/>
<feature type="region of interest" description="Disordered" evidence="4">
    <location>
        <begin position="483"/>
        <end position="517"/>
    </location>
</feature>
<evidence type="ECO:0000313" key="5">
    <source>
        <dbReference type="EMBL" id="KJY02111.1"/>
    </source>
</evidence>
<dbReference type="Gene3D" id="3.30.30.30">
    <property type="match status" value="1"/>
</dbReference>
<dbReference type="EMBL" id="LAFY01000250">
    <property type="protein sequence ID" value="KJY02111.1"/>
    <property type="molecule type" value="Genomic_DNA"/>
</dbReference>
<dbReference type="GO" id="GO:0051083">
    <property type="term" value="P:'de novo' cotranslational protein folding"/>
    <property type="evidence" value="ECO:0007669"/>
    <property type="project" value="EnsemblFungi"/>
</dbReference>
<comment type="caution">
    <text evidence="5">The sequence shown here is derived from an EMBL/GenBank/DDBJ whole genome shotgun (WGS) entry which is preliminary data.</text>
</comment>
<dbReference type="PANTHER" id="PTHR45639">
    <property type="entry name" value="HSC70CB, ISOFORM G-RELATED"/>
    <property type="match status" value="1"/>
</dbReference>
<keyword evidence="5" id="KW-0346">Stress response</keyword>
<dbReference type="PANTHER" id="PTHR45639:SF32">
    <property type="entry name" value="HEAT SHOCK PROTEIN PDR13"/>
    <property type="match status" value="1"/>
</dbReference>
<dbReference type="Proteomes" id="UP000033647">
    <property type="component" value="Unassembled WGS sequence"/>
</dbReference>
<organism evidence="5 6">
    <name type="scientific">Zymoseptoria brevis</name>
    <dbReference type="NCBI Taxonomy" id="1047168"/>
    <lineage>
        <taxon>Eukaryota</taxon>
        <taxon>Fungi</taxon>
        <taxon>Dikarya</taxon>
        <taxon>Ascomycota</taxon>
        <taxon>Pezizomycotina</taxon>
        <taxon>Dothideomycetes</taxon>
        <taxon>Dothideomycetidae</taxon>
        <taxon>Mycosphaerellales</taxon>
        <taxon>Mycosphaerellaceae</taxon>
        <taxon>Zymoseptoria</taxon>
    </lineage>
</organism>
<dbReference type="InterPro" id="IPR029047">
    <property type="entry name" value="HSP70_peptide-bd_sf"/>
</dbReference>
<protein>
    <submittedName>
        <fullName evidence="5">Heat shock protein Hsp70</fullName>
    </submittedName>
</protein>
<accession>A0A0F4H0U9</accession>
<keyword evidence="3" id="KW-0067">ATP-binding</keyword>
<dbReference type="OrthoDB" id="29851at2759"/>
<dbReference type="GO" id="GO:0002181">
    <property type="term" value="P:cytoplasmic translation"/>
    <property type="evidence" value="ECO:0007669"/>
    <property type="project" value="EnsemblFungi"/>
</dbReference>
<dbReference type="GO" id="GO:0005634">
    <property type="term" value="C:nucleus"/>
    <property type="evidence" value="ECO:0007669"/>
    <property type="project" value="TreeGrafter"/>
</dbReference>
<dbReference type="GO" id="GO:0006450">
    <property type="term" value="P:regulation of translational fidelity"/>
    <property type="evidence" value="ECO:0007669"/>
    <property type="project" value="EnsemblFungi"/>
</dbReference>
<evidence type="ECO:0000256" key="2">
    <source>
        <dbReference type="ARBA" id="ARBA00022741"/>
    </source>
</evidence>
<dbReference type="Gene3D" id="3.90.640.10">
    <property type="entry name" value="Actin, Chain A, domain 4"/>
    <property type="match status" value="1"/>
</dbReference>
<dbReference type="Gene3D" id="3.30.420.40">
    <property type="match status" value="2"/>
</dbReference>
<dbReference type="InterPro" id="IPR013126">
    <property type="entry name" value="Hsp_70_fam"/>
</dbReference>